<feature type="transmembrane region" description="Helical" evidence="2">
    <location>
        <begin position="776"/>
        <end position="795"/>
    </location>
</feature>
<organism evidence="4">
    <name type="scientific">Micromonas pusilla (strain CCMP1545)</name>
    <name type="common">Picoplanktonic green alga</name>
    <dbReference type="NCBI Taxonomy" id="564608"/>
    <lineage>
        <taxon>Eukaryota</taxon>
        <taxon>Viridiplantae</taxon>
        <taxon>Chlorophyta</taxon>
        <taxon>Mamiellophyceae</taxon>
        <taxon>Mamiellales</taxon>
        <taxon>Mamiellaceae</taxon>
        <taxon>Micromonas</taxon>
    </lineage>
</organism>
<feature type="compositionally biased region" description="Low complexity" evidence="1">
    <location>
        <begin position="430"/>
        <end position="472"/>
    </location>
</feature>
<sequence length="831" mass="85462">MSAPPSYGGASTLWAPFDAAARAGRPLGASGVVILCLVGAVLLAHAQFKPLWAARGGMSLAMMGKAPSDTSAVTTYNLPSTITELLDAEEYLLAGVVFALSGLWPHLKLLLTLYVWVSPTEERFRNSVLHFSSLWSIWSFIDVAMVIMISLAFNAAINVSVANVVDASFAVRVWPCWGAYEFCFAVIVTSFVGHFAHDECAKLTKARNPEPGARECEHRQTRWSAQNAHGAGTKTLVIALLAATTMSTCVGCVAPFYAASYRVPVFGEGGAGEKDVVAGWRVLVKDALRKSSGGGGGAESGAANALAVEVDPRAGLVAAAAADDGPGPGDGDAAKNANATEDAPPPSPEKPSAAATAAATDANATEATNATNANATEATNATDVNDPSNWAAAAKARAAAKAAAAAKVEAAAKALADANAAANALADANATDAPPASPAANDTAAAAPGAAPANETAAPTAEASASASASAAPKEDAKDDGENTEKKEDDDGGKEEGGDPASAPADANAAEDVNDPANWAAAAAENEAAKAKEAAAHADDSAADYAASMIMERRRRRRRRRSLLVADEPGDAPAEEVDVGADASKEEKKKKKKKDDHDFFGGLVKGIVSSVDPAAAVAGPGGPSDGVIDAVLHAMQASNTLPPAPTIKSKSWSLLDVVSETAALTPPVGVENEDGGFDWRGQAFLAVAFTFFVLLAPLYRAYGHWHAYTNEWYGVAEHDEYVSWMSTVGRFNAVGVALVAVEILAARMVAFSTAFAKKNGGCVADECFQVDLGASSGAMAALIGVVLASALAVYMDRLLTAARKNVLRDTTGSVREDYGRRSEGQYGSLIL</sequence>
<evidence type="ECO:0000313" key="3">
    <source>
        <dbReference type="EMBL" id="EEH57457.1"/>
    </source>
</evidence>
<proteinExistence type="predicted"/>
<feature type="transmembrane region" description="Helical" evidence="2">
    <location>
        <begin position="683"/>
        <end position="702"/>
    </location>
</feature>
<feature type="transmembrane region" description="Helical" evidence="2">
    <location>
        <begin position="177"/>
        <end position="197"/>
    </location>
</feature>
<feature type="transmembrane region" description="Helical" evidence="2">
    <location>
        <begin position="236"/>
        <end position="258"/>
    </location>
</feature>
<keyword evidence="4" id="KW-1185">Reference proteome</keyword>
<dbReference type="GeneID" id="9684076"/>
<dbReference type="PANTHER" id="PTHR34730">
    <property type="entry name" value="UNNAMED PRODUCT"/>
    <property type="match status" value="1"/>
</dbReference>
<feature type="compositionally biased region" description="Basic and acidic residues" evidence="1">
    <location>
        <begin position="527"/>
        <end position="540"/>
    </location>
</feature>
<feature type="compositionally biased region" description="Basic and acidic residues" evidence="1">
    <location>
        <begin position="473"/>
        <end position="497"/>
    </location>
</feature>
<dbReference type="Pfam" id="PF04403">
    <property type="entry name" value="PqiA"/>
    <property type="match status" value="1"/>
</dbReference>
<feature type="region of interest" description="Disordered" evidence="1">
    <location>
        <begin position="430"/>
        <end position="541"/>
    </location>
</feature>
<reference evidence="3 4" key="1">
    <citation type="journal article" date="2009" name="Science">
        <title>Green evolution and dynamic adaptations revealed by genomes of the marine picoeukaryotes Micromonas.</title>
        <authorList>
            <person name="Worden A.Z."/>
            <person name="Lee J.H."/>
            <person name="Mock T."/>
            <person name="Rouze P."/>
            <person name="Simmons M.P."/>
            <person name="Aerts A.L."/>
            <person name="Allen A.E."/>
            <person name="Cuvelier M.L."/>
            <person name="Derelle E."/>
            <person name="Everett M.V."/>
            <person name="Foulon E."/>
            <person name="Grimwood J."/>
            <person name="Gundlach H."/>
            <person name="Henrissat B."/>
            <person name="Napoli C."/>
            <person name="McDonald S.M."/>
            <person name="Parker M.S."/>
            <person name="Rombauts S."/>
            <person name="Salamov A."/>
            <person name="Von Dassow P."/>
            <person name="Badger J.H."/>
            <person name="Coutinho P.M."/>
            <person name="Demir E."/>
            <person name="Dubchak I."/>
            <person name="Gentemann C."/>
            <person name="Eikrem W."/>
            <person name="Gready J.E."/>
            <person name="John U."/>
            <person name="Lanier W."/>
            <person name="Lindquist E.A."/>
            <person name="Lucas S."/>
            <person name="Mayer K.F."/>
            <person name="Moreau H."/>
            <person name="Not F."/>
            <person name="Otillar R."/>
            <person name="Panaud O."/>
            <person name="Pangilinan J."/>
            <person name="Paulsen I."/>
            <person name="Piegu B."/>
            <person name="Poliakov A."/>
            <person name="Robbens S."/>
            <person name="Schmutz J."/>
            <person name="Toulza E."/>
            <person name="Wyss T."/>
            <person name="Zelensky A."/>
            <person name="Zhou K."/>
            <person name="Armbrust E.V."/>
            <person name="Bhattacharya D."/>
            <person name="Goodenough U.W."/>
            <person name="Van de Peer Y."/>
            <person name="Grigoriev I.V."/>
        </authorList>
    </citation>
    <scope>NUCLEOTIDE SEQUENCE [LARGE SCALE GENOMIC DNA]</scope>
    <source>
        <strain evidence="3 4">CCMP1545</strain>
    </source>
</reference>
<feature type="transmembrane region" description="Helical" evidence="2">
    <location>
        <begin position="27"/>
        <end position="48"/>
    </location>
</feature>
<feature type="region of interest" description="Disordered" evidence="1">
    <location>
        <begin position="320"/>
        <end position="363"/>
    </location>
</feature>
<feature type="transmembrane region" description="Helical" evidence="2">
    <location>
        <begin position="137"/>
        <end position="157"/>
    </location>
</feature>
<feature type="region of interest" description="Disordered" evidence="1">
    <location>
        <begin position="563"/>
        <end position="595"/>
    </location>
</feature>
<evidence type="ECO:0000313" key="4">
    <source>
        <dbReference type="Proteomes" id="UP000001876"/>
    </source>
</evidence>
<keyword evidence="2" id="KW-0472">Membrane</keyword>
<feature type="compositionally biased region" description="Acidic residues" evidence="1">
    <location>
        <begin position="568"/>
        <end position="579"/>
    </location>
</feature>
<feature type="compositionally biased region" description="Low complexity" evidence="1">
    <location>
        <begin position="353"/>
        <end position="363"/>
    </location>
</feature>
<dbReference type="RefSeq" id="XP_003059002.1">
    <property type="nucleotide sequence ID" value="XM_003058956.1"/>
</dbReference>
<accession>C1MS79</accession>
<keyword evidence="2" id="KW-1133">Transmembrane helix</keyword>
<feature type="transmembrane region" description="Helical" evidence="2">
    <location>
        <begin position="733"/>
        <end position="756"/>
    </location>
</feature>
<dbReference type="EMBL" id="GG663739">
    <property type="protein sequence ID" value="EEH57457.1"/>
    <property type="molecule type" value="Genomic_DNA"/>
</dbReference>
<gene>
    <name evidence="3" type="ORF">MICPUCDRAFT_47396</name>
</gene>
<dbReference type="Proteomes" id="UP000001876">
    <property type="component" value="Unassembled WGS sequence"/>
</dbReference>
<dbReference type="KEGG" id="mpp:MICPUCDRAFT_47396"/>
<protein>
    <submittedName>
        <fullName evidence="3">Predicted protein</fullName>
    </submittedName>
</protein>
<dbReference type="AlphaFoldDB" id="C1MS79"/>
<dbReference type="PANTHER" id="PTHR34730:SF1">
    <property type="entry name" value="PARAQUAT-INDUCIBLE PROTEIN A"/>
    <property type="match status" value="1"/>
</dbReference>
<evidence type="ECO:0000256" key="2">
    <source>
        <dbReference type="SAM" id="Phobius"/>
    </source>
</evidence>
<feature type="compositionally biased region" description="Low complexity" evidence="1">
    <location>
        <begin position="499"/>
        <end position="526"/>
    </location>
</feature>
<name>C1MS79_MICPC</name>
<evidence type="ECO:0000256" key="1">
    <source>
        <dbReference type="SAM" id="MobiDB-lite"/>
    </source>
</evidence>
<dbReference type="InterPro" id="IPR007498">
    <property type="entry name" value="PqiA-like"/>
</dbReference>
<keyword evidence="2" id="KW-0812">Transmembrane</keyword>
<feature type="transmembrane region" description="Helical" evidence="2">
    <location>
        <begin position="91"/>
        <end position="116"/>
    </location>
</feature>